<proteinExistence type="predicted"/>
<dbReference type="KEGG" id="sbae:DSM104329_04946"/>
<gene>
    <name evidence="1" type="ORF">DSM104329_04946</name>
</gene>
<sequence length="98" mass="10451">MRRPRNGRDPRTQRVAVSLSVGERAALQALAAQLGVPEATTAGRLILDGLEEAGAILKPTPRSSRDGEPAGLPLWLPTRQRAGAITALLERYPATCAR</sequence>
<dbReference type="Proteomes" id="UP001162834">
    <property type="component" value="Chromosome"/>
</dbReference>
<accession>A0A9E7C3G7</accession>
<dbReference type="RefSeq" id="WP_259312538.1">
    <property type="nucleotide sequence ID" value="NZ_CP087164.1"/>
</dbReference>
<reference evidence="1" key="1">
    <citation type="journal article" date="2022" name="Int. J. Syst. Evol. Microbiol.">
        <title>Pseudomonas aegrilactucae sp. nov. and Pseudomonas morbosilactucae sp. nov., pathogens causing bacterial rot of lettuce in Japan.</title>
        <authorList>
            <person name="Sawada H."/>
            <person name="Fujikawa T."/>
            <person name="Satou M."/>
        </authorList>
    </citation>
    <scope>NUCLEOTIDE SEQUENCE</scope>
    <source>
        <strain evidence="1">0166_1</strain>
    </source>
</reference>
<dbReference type="AlphaFoldDB" id="A0A9E7C3G7"/>
<protein>
    <submittedName>
        <fullName evidence="1">Uncharacterized protein</fullName>
    </submittedName>
</protein>
<name>A0A9E7C3G7_9ACTN</name>
<dbReference type="EMBL" id="CP087164">
    <property type="protein sequence ID" value="UGS38517.1"/>
    <property type="molecule type" value="Genomic_DNA"/>
</dbReference>
<keyword evidence="2" id="KW-1185">Reference proteome</keyword>
<evidence type="ECO:0000313" key="1">
    <source>
        <dbReference type="EMBL" id="UGS38517.1"/>
    </source>
</evidence>
<evidence type="ECO:0000313" key="2">
    <source>
        <dbReference type="Proteomes" id="UP001162834"/>
    </source>
</evidence>
<organism evidence="1 2">
    <name type="scientific">Capillimicrobium parvum</name>
    <dbReference type="NCBI Taxonomy" id="2884022"/>
    <lineage>
        <taxon>Bacteria</taxon>
        <taxon>Bacillati</taxon>
        <taxon>Actinomycetota</taxon>
        <taxon>Thermoleophilia</taxon>
        <taxon>Solirubrobacterales</taxon>
        <taxon>Capillimicrobiaceae</taxon>
        <taxon>Capillimicrobium</taxon>
    </lineage>
</organism>